<sequence>MVDVQKYQLPPTALVPNSPKPLLYYPVFFKESDCTPSKVYEVLNSNGWQVRWLIRYGLNQQSHYHSAVHECMVVLSGSAKILFGVADLGGEDSGQEEGGILLEANVGDVFILPAGLAHKTHDATPPAEVLRLSPGDGHNVSDDEMQITMGNVQLSGFTMLGAYPRHGSDWDISVGGDSKGKYDRVWSVPNPENDPVLGKSEDGICGHWC</sequence>
<dbReference type="OrthoDB" id="2446447at2759"/>
<proteinExistence type="predicted"/>
<dbReference type="SUPFAM" id="SSF51182">
    <property type="entry name" value="RmlC-like cupins"/>
    <property type="match status" value="1"/>
</dbReference>
<evidence type="ECO:0000313" key="1">
    <source>
        <dbReference type="EMBL" id="RYP02021.1"/>
    </source>
</evidence>
<gene>
    <name evidence="1" type="ORF">DL764_005989</name>
</gene>
<dbReference type="InterPro" id="IPR047121">
    <property type="entry name" value="YjiB-like"/>
</dbReference>
<dbReference type="InterPro" id="IPR014710">
    <property type="entry name" value="RmlC-like_jellyroll"/>
</dbReference>
<dbReference type="AlphaFoldDB" id="A0A4Q4T6I5"/>
<dbReference type="InterPro" id="IPR011051">
    <property type="entry name" value="RmlC_Cupin_sf"/>
</dbReference>
<name>A0A4Q4T6I5_9PEZI</name>
<dbReference type="PANTHER" id="PTHR36448:SF3">
    <property type="entry name" value="CUPIN TYPE-2 DOMAIN-CONTAINING PROTEIN"/>
    <property type="match status" value="1"/>
</dbReference>
<dbReference type="PANTHER" id="PTHR36448">
    <property type="entry name" value="BLR7373 PROTEIN"/>
    <property type="match status" value="1"/>
</dbReference>
<accession>A0A4Q4T6I5</accession>
<dbReference type="CDD" id="cd02219">
    <property type="entry name" value="cupin_YjlB-like"/>
    <property type="match status" value="1"/>
</dbReference>
<comment type="caution">
    <text evidence="1">The sequence shown here is derived from an EMBL/GenBank/DDBJ whole genome shotgun (WGS) entry which is preliminary data.</text>
</comment>
<organism evidence="1 2">
    <name type="scientific">Monosporascus ibericus</name>
    <dbReference type="NCBI Taxonomy" id="155417"/>
    <lineage>
        <taxon>Eukaryota</taxon>
        <taxon>Fungi</taxon>
        <taxon>Dikarya</taxon>
        <taxon>Ascomycota</taxon>
        <taxon>Pezizomycotina</taxon>
        <taxon>Sordariomycetes</taxon>
        <taxon>Xylariomycetidae</taxon>
        <taxon>Xylariales</taxon>
        <taxon>Xylariales incertae sedis</taxon>
        <taxon>Monosporascus</taxon>
    </lineage>
</organism>
<dbReference type="Gene3D" id="2.60.120.10">
    <property type="entry name" value="Jelly Rolls"/>
    <property type="match status" value="1"/>
</dbReference>
<evidence type="ECO:0000313" key="2">
    <source>
        <dbReference type="Proteomes" id="UP000293360"/>
    </source>
</evidence>
<protein>
    <recommendedName>
        <fullName evidence="3">Cupin type-1 domain-containing protein</fullName>
    </recommendedName>
</protein>
<evidence type="ECO:0008006" key="3">
    <source>
        <dbReference type="Google" id="ProtNLM"/>
    </source>
</evidence>
<dbReference type="Proteomes" id="UP000293360">
    <property type="component" value="Unassembled WGS sequence"/>
</dbReference>
<keyword evidence="2" id="KW-1185">Reference proteome</keyword>
<reference evidence="1 2" key="1">
    <citation type="submission" date="2018-06" db="EMBL/GenBank/DDBJ databases">
        <title>Complete Genomes of Monosporascus.</title>
        <authorList>
            <person name="Robinson A.J."/>
            <person name="Natvig D.O."/>
        </authorList>
    </citation>
    <scope>NUCLEOTIDE SEQUENCE [LARGE SCALE GENOMIC DNA]</scope>
    <source>
        <strain evidence="1 2">CBS 110550</strain>
    </source>
</reference>
<dbReference type="EMBL" id="QJNU01000333">
    <property type="protein sequence ID" value="RYP02021.1"/>
    <property type="molecule type" value="Genomic_DNA"/>
</dbReference>